<reference evidence="2" key="1">
    <citation type="submission" date="2023-02" db="EMBL/GenBank/DDBJ databases">
        <title>Nocardiopsis ansamitocini NBRC 112285.</title>
        <authorList>
            <person name="Ichikawa N."/>
            <person name="Sato H."/>
            <person name="Tonouchi N."/>
        </authorList>
    </citation>
    <scope>NUCLEOTIDE SEQUENCE</scope>
    <source>
        <strain evidence="2">NBRC 112285</strain>
    </source>
</reference>
<protein>
    <recommendedName>
        <fullName evidence="1">Knr4/Smi1-like domain-containing protein</fullName>
    </recommendedName>
</protein>
<keyword evidence="3" id="KW-1185">Reference proteome</keyword>
<evidence type="ECO:0000313" key="3">
    <source>
        <dbReference type="Proteomes" id="UP001165092"/>
    </source>
</evidence>
<organism evidence="2 3">
    <name type="scientific">Nocardiopsis ansamitocini</name>
    <dbReference type="NCBI Taxonomy" id="1670832"/>
    <lineage>
        <taxon>Bacteria</taxon>
        <taxon>Bacillati</taxon>
        <taxon>Actinomycetota</taxon>
        <taxon>Actinomycetes</taxon>
        <taxon>Streptosporangiales</taxon>
        <taxon>Nocardiopsidaceae</taxon>
        <taxon>Nocardiopsis</taxon>
    </lineage>
</organism>
<dbReference type="SMART" id="SM00860">
    <property type="entry name" value="SMI1_KNR4"/>
    <property type="match status" value="1"/>
</dbReference>
<name>A0A9W6P707_9ACTN</name>
<gene>
    <name evidence="2" type="ORF">Nans01_25590</name>
</gene>
<dbReference type="AlphaFoldDB" id="A0A9W6P707"/>
<dbReference type="Proteomes" id="UP001165092">
    <property type="component" value="Unassembled WGS sequence"/>
</dbReference>
<proteinExistence type="predicted"/>
<sequence length="177" mass="19862">MVGGLGGLVNCGTDSRDLRLLISRDVCGPVIITSVWRLLIGDLYPDAEFSEPAKEAVFWQIEKALGLPVPLDLVELLRETNGVANEYGDAVVWSAERIVEDNLAIRAEPDYRELYAPFDDLLFFGDSDMGPQFAYVHTGYGAGIVVWDHETDERTLTVVSLRDYLVRCFNDGNDWFR</sequence>
<dbReference type="InterPro" id="IPR037883">
    <property type="entry name" value="Knr4/Smi1-like_sf"/>
</dbReference>
<dbReference type="InterPro" id="IPR018958">
    <property type="entry name" value="Knr4/Smi1-like_dom"/>
</dbReference>
<dbReference type="SUPFAM" id="SSF160631">
    <property type="entry name" value="SMI1/KNR4-like"/>
    <property type="match status" value="1"/>
</dbReference>
<accession>A0A9W6P707</accession>
<feature type="domain" description="Knr4/Smi1-like" evidence="1">
    <location>
        <begin position="52"/>
        <end position="167"/>
    </location>
</feature>
<evidence type="ECO:0000259" key="1">
    <source>
        <dbReference type="SMART" id="SM00860"/>
    </source>
</evidence>
<evidence type="ECO:0000313" key="2">
    <source>
        <dbReference type="EMBL" id="GLU48208.1"/>
    </source>
</evidence>
<comment type="caution">
    <text evidence="2">The sequence shown here is derived from an EMBL/GenBank/DDBJ whole genome shotgun (WGS) entry which is preliminary data.</text>
</comment>
<dbReference type="Gene3D" id="3.40.1580.10">
    <property type="entry name" value="SMI1/KNR4-like"/>
    <property type="match status" value="1"/>
</dbReference>
<dbReference type="Pfam" id="PF09346">
    <property type="entry name" value="SMI1_KNR4"/>
    <property type="match status" value="1"/>
</dbReference>
<dbReference type="EMBL" id="BSQG01000004">
    <property type="protein sequence ID" value="GLU48208.1"/>
    <property type="molecule type" value="Genomic_DNA"/>
</dbReference>